<feature type="transmembrane region" description="Helical" evidence="1">
    <location>
        <begin position="50"/>
        <end position="71"/>
    </location>
</feature>
<dbReference type="Proteomes" id="UP000215633">
    <property type="component" value="Unassembled WGS sequence"/>
</dbReference>
<sequence length="99" mass="10222">MQTEDSFFGSVGAMLGEVIRAIVAGLRYVFGGLGSALGDFFSGLAGALGMSPSIFNFALLVLGLVLLWAAVKAFLRRAIVAGIFWLVLAMLLLGGLIGG</sequence>
<evidence type="ECO:0000313" key="2">
    <source>
        <dbReference type="EMBL" id="OZI78422.1"/>
    </source>
</evidence>
<dbReference type="EMBL" id="NEVT01000004">
    <property type="protein sequence ID" value="OZI78422.1"/>
    <property type="molecule type" value="Genomic_DNA"/>
</dbReference>
<accession>A0A261VY36</accession>
<dbReference type="AlphaFoldDB" id="A0A261VY36"/>
<keyword evidence="1" id="KW-1133">Transmembrane helix</keyword>
<evidence type="ECO:0000313" key="3">
    <source>
        <dbReference type="Proteomes" id="UP000215633"/>
    </source>
</evidence>
<keyword evidence="3" id="KW-1185">Reference proteome</keyword>
<reference evidence="3" key="1">
    <citation type="submission" date="2017-05" db="EMBL/GenBank/DDBJ databases">
        <title>Complete and WGS of Bordetella genogroups.</title>
        <authorList>
            <person name="Spilker T."/>
            <person name="Lipuma J."/>
        </authorList>
    </citation>
    <scope>NUCLEOTIDE SEQUENCE [LARGE SCALE GENOMIC DNA]</scope>
    <source>
        <strain evidence="3">AU8256</strain>
    </source>
</reference>
<name>A0A261VY36_9BORD</name>
<gene>
    <name evidence="2" type="ORF">CAL24_09915</name>
</gene>
<keyword evidence="1" id="KW-0812">Transmembrane</keyword>
<proteinExistence type="predicted"/>
<keyword evidence="1" id="KW-0472">Membrane</keyword>
<dbReference type="RefSeq" id="WP_028355331.1">
    <property type="nucleotide sequence ID" value="NZ_NEVT01000004.1"/>
</dbReference>
<organism evidence="2 3">
    <name type="scientific">Bordetella genomosp. 2</name>
    <dbReference type="NCBI Taxonomy" id="1983456"/>
    <lineage>
        <taxon>Bacteria</taxon>
        <taxon>Pseudomonadati</taxon>
        <taxon>Pseudomonadota</taxon>
        <taxon>Betaproteobacteria</taxon>
        <taxon>Burkholderiales</taxon>
        <taxon>Alcaligenaceae</taxon>
        <taxon>Bordetella</taxon>
    </lineage>
</organism>
<feature type="transmembrane region" description="Helical" evidence="1">
    <location>
        <begin position="7"/>
        <end position="30"/>
    </location>
</feature>
<protein>
    <submittedName>
        <fullName evidence="2">Uncharacterized protein</fullName>
    </submittedName>
</protein>
<evidence type="ECO:0000256" key="1">
    <source>
        <dbReference type="SAM" id="Phobius"/>
    </source>
</evidence>
<feature type="transmembrane region" description="Helical" evidence="1">
    <location>
        <begin position="78"/>
        <end position="97"/>
    </location>
</feature>
<comment type="caution">
    <text evidence="2">The sequence shown here is derived from an EMBL/GenBank/DDBJ whole genome shotgun (WGS) entry which is preliminary data.</text>
</comment>